<dbReference type="GO" id="GO:0016740">
    <property type="term" value="F:transferase activity"/>
    <property type="evidence" value="ECO:0007669"/>
    <property type="project" value="UniProtKB-KW"/>
</dbReference>
<dbReference type="Gene3D" id="1.10.10.60">
    <property type="entry name" value="Homeodomain-like"/>
    <property type="match status" value="1"/>
</dbReference>
<reference evidence="2" key="1">
    <citation type="submission" date="2020-05" db="EMBL/GenBank/DDBJ databases">
        <authorList>
            <person name="Brown S."/>
            <person name="Huntemann M."/>
            <person name="Clum A."/>
            <person name="Spunde A."/>
            <person name="Palaniappan K."/>
            <person name="Ritter S."/>
            <person name="Mikhailova N."/>
            <person name="Chen I.-M."/>
            <person name="Stamatis D."/>
            <person name="Reddy T."/>
            <person name="O'Malley R."/>
            <person name="Daum C."/>
            <person name="Shapiro N."/>
            <person name="Ivanova N."/>
            <person name="Kyrpides N."/>
            <person name="Woyke T."/>
        </authorList>
    </citation>
    <scope>NUCLEOTIDE SEQUENCE</scope>
    <source>
        <strain evidence="2">DJ080</strain>
    </source>
</reference>
<dbReference type="Pfam" id="PF13022">
    <property type="entry name" value="HTH_Tnp_1_2"/>
    <property type="match status" value="1"/>
</dbReference>
<dbReference type="EMBL" id="JABSWW010000001">
    <property type="protein sequence ID" value="NRT90044.1"/>
    <property type="molecule type" value="Genomic_DNA"/>
</dbReference>
<evidence type="ECO:0000313" key="2">
    <source>
        <dbReference type="EMBL" id="NRT90044.1"/>
    </source>
</evidence>
<protein>
    <submittedName>
        <fullName evidence="2">3-deoxy-D-manno-octulosonic-acid transferase</fullName>
    </submittedName>
</protein>
<dbReference type="InterPro" id="IPR024978">
    <property type="entry name" value="Homeodomain_phBC6A51-type"/>
</dbReference>
<dbReference type="Proteomes" id="UP001193748">
    <property type="component" value="Unassembled WGS sequence"/>
</dbReference>
<evidence type="ECO:0000259" key="1">
    <source>
        <dbReference type="Pfam" id="PF13022"/>
    </source>
</evidence>
<comment type="caution">
    <text evidence="2">The sequence shown here is derived from an EMBL/GenBank/DDBJ whole genome shotgun (WGS) entry which is preliminary data.</text>
</comment>
<evidence type="ECO:0000313" key="3">
    <source>
        <dbReference type="Proteomes" id="UP001193748"/>
    </source>
</evidence>
<gene>
    <name evidence="2" type="ORF">B0H41_003723</name>
</gene>
<accession>A0AAX0B571</accession>
<organism evidence="2 3">
    <name type="scientific">Clostridium beijerinckii</name>
    <name type="common">Clostridium MP</name>
    <dbReference type="NCBI Taxonomy" id="1520"/>
    <lineage>
        <taxon>Bacteria</taxon>
        <taxon>Bacillati</taxon>
        <taxon>Bacillota</taxon>
        <taxon>Clostridia</taxon>
        <taxon>Eubacteriales</taxon>
        <taxon>Clostridiaceae</taxon>
        <taxon>Clostridium</taxon>
    </lineage>
</organism>
<name>A0AAX0B571_CLOBE</name>
<feature type="domain" description="Homeodomain phBC6A51-type" evidence="1">
    <location>
        <begin position="4"/>
        <end position="76"/>
    </location>
</feature>
<sequence length="144" mass="16345">MIIAEKHIQAINLMLMGNLTNANIAKTVGVSEKTIYNWLDNKDFKAELQKRTDELNSQQTEESRRQILGLMPLAISNLAEIMSDKSNPKFFETNKYIIDRNLGNTTTKIETSTNDNEKNTDVDIDQLVNEIKSDNNVIDISQAK</sequence>
<reference evidence="2" key="2">
    <citation type="journal article" date="2022" name="Nat. Biotechnol.">
        <title>Carbon-negative production of acetone and isopropanol by gas fermentation at industrial pilot scale.</title>
        <authorList>
            <person name="Liew F.E."/>
            <person name="Nogle R."/>
            <person name="Abdalla T."/>
            <person name="Rasor B.J."/>
            <person name="Canter C."/>
            <person name="Jensen R.O."/>
            <person name="Wang L."/>
            <person name="Strutz J."/>
            <person name="Chirania P."/>
            <person name="De Tissera S."/>
            <person name="Mueller A.P."/>
            <person name="Ruan Z."/>
            <person name="Gao A."/>
            <person name="Tran L."/>
            <person name="Engle N.L."/>
            <person name="Bromley J.C."/>
            <person name="Daniell J."/>
            <person name="Conrado R."/>
            <person name="Tschaplinski T.J."/>
            <person name="Giannone R.J."/>
            <person name="Hettich R.L."/>
            <person name="Karim A.S."/>
            <person name="Simpson S.D."/>
            <person name="Brown S.D."/>
            <person name="Leang C."/>
            <person name="Jewett M.C."/>
            <person name="Kopke M."/>
        </authorList>
    </citation>
    <scope>NUCLEOTIDE SEQUENCE</scope>
    <source>
        <strain evidence="2">DJ080</strain>
    </source>
</reference>
<keyword evidence="2" id="KW-0808">Transferase</keyword>
<dbReference type="RefSeq" id="WP_173711404.1">
    <property type="nucleotide sequence ID" value="NZ_CP107022.1"/>
</dbReference>
<proteinExistence type="predicted"/>
<dbReference type="AlphaFoldDB" id="A0AAX0B571"/>